<evidence type="ECO:0000313" key="4">
    <source>
        <dbReference type="Proteomes" id="UP001334248"/>
    </source>
</evidence>
<dbReference type="EMBL" id="JAVHJV010000016">
    <property type="protein sequence ID" value="KAK5937655.1"/>
    <property type="molecule type" value="Genomic_DNA"/>
</dbReference>
<dbReference type="Gene3D" id="3.30.710.10">
    <property type="entry name" value="Potassium Channel Kv1.1, Chain A"/>
    <property type="match status" value="1"/>
</dbReference>
<dbReference type="Pfam" id="PF12697">
    <property type="entry name" value="Abhydrolase_6"/>
    <property type="match status" value="1"/>
</dbReference>
<dbReference type="PANTHER" id="PTHR43798:SF31">
    <property type="entry name" value="AB HYDROLASE SUPERFAMILY PROTEIN YCLE"/>
    <property type="match status" value="1"/>
</dbReference>
<name>A0ABR0RBM4_9EURO</name>
<dbReference type="Pfam" id="PF00651">
    <property type="entry name" value="BTB"/>
    <property type="match status" value="1"/>
</dbReference>
<dbReference type="InterPro" id="IPR000210">
    <property type="entry name" value="BTB/POZ_dom"/>
</dbReference>
<evidence type="ECO:0000313" key="3">
    <source>
        <dbReference type="EMBL" id="KAK5937655.1"/>
    </source>
</evidence>
<proteinExistence type="predicted"/>
<dbReference type="InterPro" id="IPR000073">
    <property type="entry name" value="AB_hydrolase_1"/>
</dbReference>
<keyword evidence="4" id="KW-1185">Reference proteome</keyword>
<protein>
    <recommendedName>
        <fullName evidence="2">BTB domain-containing protein</fullName>
    </recommendedName>
</protein>
<dbReference type="CDD" id="cd18186">
    <property type="entry name" value="BTB_POZ_ZBTB_KLHL-like"/>
    <property type="match status" value="1"/>
</dbReference>
<dbReference type="InterPro" id="IPR050266">
    <property type="entry name" value="AB_hydrolase_sf"/>
</dbReference>
<dbReference type="Gene3D" id="3.40.50.1820">
    <property type="entry name" value="alpha/beta hydrolase"/>
    <property type="match status" value="1"/>
</dbReference>
<reference evidence="3 4" key="1">
    <citation type="journal article" date="2023" name="Res Sq">
        <title>Genomic and morphological characterization of Knufia obscura isolated from the Mars 2020 spacecraft assembly facility.</title>
        <authorList>
            <person name="Chander A.M."/>
            <person name="Teixeira M.M."/>
            <person name="Singh N.K."/>
            <person name="Williams M.P."/>
            <person name="Parker C.W."/>
            <person name="Leo P."/>
            <person name="Stajich J.E."/>
            <person name="Torok T."/>
            <person name="Tighe S."/>
            <person name="Mason C.E."/>
            <person name="Venkateswaran K."/>
        </authorList>
    </citation>
    <scope>NUCLEOTIDE SEQUENCE [LARGE SCALE GENOMIC DNA]</scope>
    <source>
        <strain evidence="3 4">CCFEE 5817</strain>
    </source>
</reference>
<comment type="caution">
    <text evidence="3">The sequence shown here is derived from an EMBL/GenBank/DDBJ whole genome shotgun (WGS) entry which is preliminary data.</text>
</comment>
<dbReference type="PRINTS" id="PR00111">
    <property type="entry name" value="ABHYDROLASE"/>
</dbReference>
<organism evidence="3 4">
    <name type="scientific">Knufia obscura</name>
    <dbReference type="NCBI Taxonomy" id="1635080"/>
    <lineage>
        <taxon>Eukaryota</taxon>
        <taxon>Fungi</taxon>
        <taxon>Dikarya</taxon>
        <taxon>Ascomycota</taxon>
        <taxon>Pezizomycotina</taxon>
        <taxon>Eurotiomycetes</taxon>
        <taxon>Chaetothyriomycetidae</taxon>
        <taxon>Chaetothyriales</taxon>
        <taxon>Trichomeriaceae</taxon>
        <taxon>Knufia</taxon>
    </lineage>
</organism>
<gene>
    <name evidence="3" type="ORF">PMZ80_010276</name>
</gene>
<dbReference type="InterPro" id="IPR029058">
    <property type="entry name" value="AB_hydrolase_fold"/>
</dbReference>
<accession>A0ABR0RBM4</accession>
<dbReference type="PROSITE" id="PS50097">
    <property type="entry name" value="BTB"/>
    <property type="match status" value="1"/>
</dbReference>
<feature type="domain" description="BTB" evidence="2">
    <location>
        <begin position="18"/>
        <end position="85"/>
    </location>
</feature>
<keyword evidence="1" id="KW-0378">Hydrolase</keyword>
<dbReference type="SUPFAM" id="SSF53474">
    <property type="entry name" value="alpha/beta-Hydrolases"/>
    <property type="match status" value="1"/>
</dbReference>
<dbReference type="RefSeq" id="XP_064725745.1">
    <property type="nucleotide sequence ID" value="XM_064878666.1"/>
</dbReference>
<dbReference type="GeneID" id="90003725"/>
<evidence type="ECO:0000256" key="1">
    <source>
        <dbReference type="ARBA" id="ARBA00022801"/>
    </source>
</evidence>
<dbReference type="InterPro" id="IPR011333">
    <property type="entry name" value="SKP1/BTB/POZ_sf"/>
</dbReference>
<dbReference type="SUPFAM" id="SSF54695">
    <property type="entry name" value="POZ domain"/>
    <property type="match status" value="1"/>
</dbReference>
<dbReference type="PANTHER" id="PTHR43798">
    <property type="entry name" value="MONOACYLGLYCEROL LIPASE"/>
    <property type="match status" value="1"/>
</dbReference>
<evidence type="ECO:0000259" key="2">
    <source>
        <dbReference type="PROSITE" id="PS50097"/>
    </source>
</evidence>
<dbReference type="SMART" id="SM00225">
    <property type="entry name" value="BTB"/>
    <property type="match status" value="1"/>
</dbReference>
<sequence>MATTIPSSLQYLSSGQYSDFEIECEGHIFKVHKIILAGASPWFKALFDSGFKESRENKVSLPEDEACLIIRLLMCIYSGCYKFFNLTRQTRFAPPFGNMVDNYMRNRTHNKDIKRTELALRLYQVADKYQIQPLKQSARRSLLQIATALGYHNYQPKHFADWVHLVYDSDPAPDNTLTDIIVHVAKYAVHEHEALKCETFQRLLRDVEYPALHVKHIVVPPIHSSTQSPNMPFLTRNNIRLYYEVHGSPSSPPLILSHGYSATSEMWAGQIVPFSRDHFLITWDMRGHGQSDYPDDATAYSEDHTVADIAAILDTVVADKDVKVIVGGLSLGGYMSLAFYRQYPERVAKLLIIDTGPGFKKDAARDDWNMTANRTAESFERHGLKPLQKASAERRTVTHRNAKGLAYAARGMLAQRNDSVMQVLPEIKVPALIVVGSDDRPYIAASEYMSKKIGGSKKVVIEGAGHASNIDRPAAFNEAVLSFLASSGGEGKAKL</sequence>
<dbReference type="Proteomes" id="UP001334248">
    <property type="component" value="Unassembled WGS sequence"/>
</dbReference>